<keyword evidence="2" id="KW-1185">Reference proteome</keyword>
<dbReference type="GO" id="GO:0005739">
    <property type="term" value="C:mitochondrion"/>
    <property type="evidence" value="ECO:0007669"/>
    <property type="project" value="TreeGrafter"/>
</dbReference>
<dbReference type="PANTHER" id="PTHR36091:SF2">
    <property type="entry name" value="AMINOGLYCOSIDE PHOSPHOTRANSFERASE DOMAIN-CONTAINING PROTEIN"/>
    <property type="match status" value="1"/>
</dbReference>
<comment type="caution">
    <text evidence="1">The sequence shown here is derived from an EMBL/GenBank/DDBJ whole genome shotgun (WGS) entry which is preliminary data.</text>
</comment>
<dbReference type="AlphaFoldDB" id="A0A1E3B924"/>
<dbReference type="EMBL" id="JXNT01000008">
    <property type="protein sequence ID" value="ODM17465.1"/>
    <property type="molecule type" value="Genomic_DNA"/>
</dbReference>
<evidence type="ECO:0000313" key="2">
    <source>
        <dbReference type="Proteomes" id="UP000094569"/>
    </source>
</evidence>
<sequence length="231" mass="25970">MGMLTRPFNRISKRTTRHMSSWSSNHDLFEYTSGRFLFNEQRRLAERRVQFNVDALVDAVCRSTGQSASEIFSLSKLTENGYNRIIQTSFKDGHTVLAKIPYKIAVPRRLAVASEVATLDLLRRTGVPVPKVLAYCADRTNSVGAEYILFEKPEGRPLSETWLSMKNEMRAEVMKQIAAAESKFLDIPFPSNGCGSLYYCRDLGETQFSIPLPAQSGIIPPPDLIDCVDIL</sequence>
<evidence type="ECO:0000313" key="1">
    <source>
        <dbReference type="EMBL" id="ODM17465.1"/>
    </source>
</evidence>
<dbReference type="Gene3D" id="3.30.200.20">
    <property type="entry name" value="Phosphorylase Kinase, domain 1"/>
    <property type="match status" value="1"/>
</dbReference>
<dbReference type="STRING" id="573508.A0A1E3B924"/>
<dbReference type="InterPro" id="IPR051035">
    <property type="entry name" value="Mito_inheritance_9"/>
</dbReference>
<dbReference type="Proteomes" id="UP000094569">
    <property type="component" value="Unassembled WGS sequence"/>
</dbReference>
<protein>
    <submittedName>
        <fullName evidence="1">Uncharacterized protein</fullName>
    </submittedName>
</protein>
<accession>A0A1E3B924</accession>
<dbReference type="VEuPathDB" id="FungiDB:SI65_07140"/>
<dbReference type="PANTHER" id="PTHR36091">
    <property type="entry name" value="ALTERED INHERITANCE OF MITOCHONDRIA PROTEIN 9, MITOCHONDRIAL"/>
    <property type="match status" value="1"/>
</dbReference>
<gene>
    <name evidence="1" type="ORF">SI65_07140</name>
</gene>
<dbReference type="InterPro" id="IPR011009">
    <property type="entry name" value="Kinase-like_dom_sf"/>
</dbReference>
<dbReference type="SUPFAM" id="SSF56112">
    <property type="entry name" value="Protein kinase-like (PK-like)"/>
    <property type="match status" value="1"/>
</dbReference>
<dbReference type="OrthoDB" id="10003767at2759"/>
<name>A0A1E3B924_ASPCR</name>
<reference evidence="1 2" key="1">
    <citation type="journal article" date="2016" name="BMC Genomics">
        <title>Comparative genomic and transcriptomic analyses of the Fuzhuan brick tea-fermentation fungus Aspergillus cristatus.</title>
        <authorList>
            <person name="Ge Y."/>
            <person name="Wang Y."/>
            <person name="Liu Y."/>
            <person name="Tan Y."/>
            <person name="Ren X."/>
            <person name="Zhang X."/>
            <person name="Hyde K.D."/>
            <person name="Liu Y."/>
            <person name="Liu Z."/>
        </authorList>
    </citation>
    <scope>NUCLEOTIDE SEQUENCE [LARGE SCALE GENOMIC DNA]</scope>
    <source>
        <strain evidence="1 2">GZAAS20.1005</strain>
    </source>
</reference>
<proteinExistence type="predicted"/>
<organism evidence="1 2">
    <name type="scientific">Aspergillus cristatus</name>
    <name type="common">Chinese Fuzhuan brick tea-fermentation fungus</name>
    <name type="synonym">Eurotium cristatum</name>
    <dbReference type="NCBI Taxonomy" id="573508"/>
    <lineage>
        <taxon>Eukaryota</taxon>
        <taxon>Fungi</taxon>
        <taxon>Dikarya</taxon>
        <taxon>Ascomycota</taxon>
        <taxon>Pezizomycotina</taxon>
        <taxon>Eurotiomycetes</taxon>
        <taxon>Eurotiomycetidae</taxon>
        <taxon>Eurotiales</taxon>
        <taxon>Aspergillaceae</taxon>
        <taxon>Aspergillus</taxon>
        <taxon>Aspergillus subgen. Aspergillus</taxon>
    </lineage>
</organism>